<dbReference type="Proteomes" id="UP000886884">
    <property type="component" value="Unassembled WGS sequence"/>
</dbReference>
<dbReference type="InterPro" id="IPR051803">
    <property type="entry name" value="TA_system_RelE-like_toxin"/>
</dbReference>
<gene>
    <name evidence="3" type="ORF">IAA64_14255</name>
</gene>
<comment type="caution">
    <text evidence="3">The sequence shown here is derived from an EMBL/GenBank/DDBJ whole genome shotgun (WGS) entry which is preliminary data.</text>
</comment>
<evidence type="ECO:0000313" key="4">
    <source>
        <dbReference type="Proteomes" id="UP000886884"/>
    </source>
</evidence>
<keyword evidence="2" id="KW-1277">Toxin-antitoxin system</keyword>
<dbReference type="Gene3D" id="3.30.2310.20">
    <property type="entry name" value="RelE-like"/>
    <property type="match status" value="1"/>
</dbReference>
<evidence type="ECO:0000256" key="2">
    <source>
        <dbReference type="ARBA" id="ARBA00022649"/>
    </source>
</evidence>
<evidence type="ECO:0000256" key="1">
    <source>
        <dbReference type="ARBA" id="ARBA00006226"/>
    </source>
</evidence>
<dbReference type="InterPro" id="IPR035093">
    <property type="entry name" value="RelE/ParE_toxin_dom_sf"/>
</dbReference>
<comment type="similarity">
    <text evidence="1">Belongs to the RelE toxin family.</text>
</comment>
<reference evidence="3" key="2">
    <citation type="journal article" date="2021" name="PeerJ">
        <title>Extensive microbial diversity within the chicken gut microbiome revealed by metagenomics and culture.</title>
        <authorList>
            <person name="Gilroy R."/>
            <person name="Ravi A."/>
            <person name="Getino M."/>
            <person name="Pursley I."/>
            <person name="Horton D.L."/>
            <person name="Alikhan N.F."/>
            <person name="Baker D."/>
            <person name="Gharbi K."/>
            <person name="Hall N."/>
            <person name="Watson M."/>
            <person name="Adriaenssens E.M."/>
            <person name="Foster-Nyarko E."/>
            <person name="Jarju S."/>
            <person name="Secka A."/>
            <person name="Antonio M."/>
            <person name="Oren A."/>
            <person name="Chaudhuri R.R."/>
            <person name="La Ragione R."/>
            <person name="Hildebrand F."/>
            <person name="Pallen M.J."/>
        </authorList>
    </citation>
    <scope>NUCLEOTIDE SEQUENCE</scope>
    <source>
        <strain evidence="3">CHK183-6373</strain>
    </source>
</reference>
<protein>
    <submittedName>
        <fullName evidence="3">Type II toxin-antitoxin system RelE/ParE family toxin</fullName>
    </submittedName>
</protein>
<evidence type="ECO:0000313" key="3">
    <source>
        <dbReference type="EMBL" id="HIV29121.1"/>
    </source>
</evidence>
<dbReference type="InterPro" id="IPR007712">
    <property type="entry name" value="RelE/ParE_toxin"/>
</dbReference>
<organism evidence="3 4">
    <name type="scientific">Candidatus Ornithocaccomicrobium faecavium</name>
    <dbReference type="NCBI Taxonomy" id="2840890"/>
    <lineage>
        <taxon>Bacteria</taxon>
        <taxon>Bacillati</taxon>
        <taxon>Bacillota</taxon>
        <taxon>Clostridia</taxon>
        <taxon>Candidatus Ornithocaccomicrobium</taxon>
    </lineage>
</organism>
<proteinExistence type="inferred from homology"/>
<dbReference type="PANTHER" id="PTHR33755">
    <property type="entry name" value="TOXIN PARE1-RELATED"/>
    <property type="match status" value="1"/>
</dbReference>
<name>A0A9D1PAJ0_9FIRM</name>
<accession>A0A9D1PAJ0</accession>
<reference evidence="3" key="1">
    <citation type="submission" date="2020-10" db="EMBL/GenBank/DDBJ databases">
        <authorList>
            <person name="Gilroy R."/>
        </authorList>
    </citation>
    <scope>NUCLEOTIDE SEQUENCE</scope>
    <source>
        <strain evidence="3">CHK183-6373</strain>
    </source>
</reference>
<dbReference type="AlphaFoldDB" id="A0A9D1PAJ0"/>
<sequence length="104" mass="11836">MKLRYTPAAIADLEEIKSYIADTLLTPDAAANLMASIAAACALLKDQPSLGPELRHKLHREIDERFLIHKKYMIVYEVTDTVSILRVLDTRTDYLNVLLHELQD</sequence>
<dbReference type="EMBL" id="DVOT01000255">
    <property type="protein sequence ID" value="HIV29121.1"/>
    <property type="molecule type" value="Genomic_DNA"/>
</dbReference>
<dbReference type="Pfam" id="PF05016">
    <property type="entry name" value="ParE_toxin"/>
    <property type="match status" value="1"/>
</dbReference>